<name>A0A1I2BXK1_9BACL</name>
<gene>
    <name evidence="1" type="ORF">SAMN05216378_3702</name>
</gene>
<organism evidence="1 2">
    <name type="scientific">Paenibacillus catalpae</name>
    <dbReference type="NCBI Taxonomy" id="1045775"/>
    <lineage>
        <taxon>Bacteria</taxon>
        <taxon>Bacillati</taxon>
        <taxon>Bacillota</taxon>
        <taxon>Bacilli</taxon>
        <taxon>Bacillales</taxon>
        <taxon>Paenibacillaceae</taxon>
        <taxon>Paenibacillus</taxon>
    </lineage>
</organism>
<dbReference type="AlphaFoldDB" id="A0A1I2BXK1"/>
<protein>
    <submittedName>
        <fullName evidence="1">Uncharacterized protein</fullName>
    </submittedName>
</protein>
<keyword evidence="2" id="KW-1185">Reference proteome</keyword>
<dbReference type="Proteomes" id="UP000198855">
    <property type="component" value="Unassembled WGS sequence"/>
</dbReference>
<evidence type="ECO:0000313" key="1">
    <source>
        <dbReference type="EMBL" id="SFE60638.1"/>
    </source>
</evidence>
<dbReference type="EMBL" id="FOMT01000003">
    <property type="protein sequence ID" value="SFE60638.1"/>
    <property type="molecule type" value="Genomic_DNA"/>
</dbReference>
<reference evidence="2" key="1">
    <citation type="submission" date="2016-10" db="EMBL/GenBank/DDBJ databases">
        <authorList>
            <person name="Varghese N."/>
            <person name="Submissions S."/>
        </authorList>
    </citation>
    <scope>NUCLEOTIDE SEQUENCE [LARGE SCALE GENOMIC DNA]</scope>
    <source>
        <strain evidence="2">CGMCC 1.10784</strain>
    </source>
</reference>
<accession>A0A1I2BXK1</accession>
<sequence length="91" mass="10625">MFTYEVYDMKGKLVQQDVKERFVDAIGYITTIDPNDSYSYDEGEHVSPKYNELLLHEGSYKVISKAKFSIKKDGKDFVFEIKSKPLKIDVY</sequence>
<proteinExistence type="predicted"/>
<evidence type="ECO:0000313" key="2">
    <source>
        <dbReference type="Proteomes" id="UP000198855"/>
    </source>
</evidence>